<evidence type="ECO:0000256" key="3">
    <source>
        <dbReference type="ARBA" id="ARBA00023136"/>
    </source>
</evidence>
<dbReference type="PANTHER" id="PTHR31218">
    <property type="entry name" value="WAT1-RELATED PROTEIN"/>
    <property type="match status" value="1"/>
</dbReference>
<dbReference type="Proteomes" id="UP000306102">
    <property type="component" value="Unassembled WGS sequence"/>
</dbReference>
<keyword evidence="1 4" id="KW-0812">Transmembrane</keyword>
<name>A0A4S4D341_CAMSN</name>
<evidence type="ECO:0000313" key="5">
    <source>
        <dbReference type="EMBL" id="THF96710.1"/>
    </source>
</evidence>
<keyword evidence="3 4" id="KW-0472">Membrane</keyword>
<dbReference type="GO" id="GO:0022857">
    <property type="term" value="F:transmembrane transporter activity"/>
    <property type="evidence" value="ECO:0007669"/>
    <property type="project" value="InterPro"/>
</dbReference>
<dbReference type="GO" id="GO:0016020">
    <property type="term" value="C:membrane"/>
    <property type="evidence" value="ECO:0007669"/>
    <property type="project" value="InterPro"/>
</dbReference>
<protein>
    <recommendedName>
        <fullName evidence="7">WAT1-related protein</fullName>
    </recommendedName>
</protein>
<evidence type="ECO:0008006" key="7">
    <source>
        <dbReference type="Google" id="ProtNLM"/>
    </source>
</evidence>
<reference evidence="5 6" key="1">
    <citation type="journal article" date="2018" name="Proc. Natl. Acad. Sci. U.S.A.">
        <title>Draft genome sequence of Camellia sinensis var. sinensis provides insights into the evolution of the tea genome and tea quality.</title>
        <authorList>
            <person name="Wei C."/>
            <person name="Yang H."/>
            <person name="Wang S."/>
            <person name="Zhao J."/>
            <person name="Liu C."/>
            <person name="Gao L."/>
            <person name="Xia E."/>
            <person name="Lu Y."/>
            <person name="Tai Y."/>
            <person name="She G."/>
            <person name="Sun J."/>
            <person name="Cao H."/>
            <person name="Tong W."/>
            <person name="Gao Q."/>
            <person name="Li Y."/>
            <person name="Deng W."/>
            <person name="Jiang X."/>
            <person name="Wang W."/>
            <person name="Chen Q."/>
            <person name="Zhang S."/>
            <person name="Li H."/>
            <person name="Wu J."/>
            <person name="Wang P."/>
            <person name="Li P."/>
            <person name="Shi C."/>
            <person name="Zheng F."/>
            <person name="Jian J."/>
            <person name="Huang B."/>
            <person name="Shan D."/>
            <person name="Shi M."/>
            <person name="Fang C."/>
            <person name="Yue Y."/>
            <person name="Li F."/>
            <person name="Li D."/>
            <person name="Wei S."/>
            <person name="Han B."/>
            <person name="Jiang C."/>
            <person name="Yin Y."/>
            <person name="Xia T."/>
            <person name="Zhang Z."/>
            <person name="Bennetzen J.L."/>
            <person name="Zhao S."/>
            <person name="Wan X."/>
        </authorList>
    </citation>
    <scope>NUCLEOTIDE SEQUENCE [LARGE SCALE GENOMIC DNA]</scope>
    <source>
        <strain evidence="6">cv. Shuchazao</strain>
        <tissue evidence="5">Leaf</tissue>
    </source>
</reference>
<dbReference type="InterPro" id="IPR030184">
    <property type="entry name" value="WAT1-related"/>
</dbReference>
<feature type="transmembrane region" description="Helical" evidence="4">
    <location>
        <begin position="82"/>
        <end position="104"/>
    </location>
</feature>
<keyword evidence="2 4" id="KW-1133">Transmembrane helix</keyword>
<comment type="caution">
    <text evidence="5">The sequence shown here is derived from an EMBL/GenBank/DDBJ whole genome shotgun (WGS) entry which is preliminary data.</text>
</comment>
<feature type="transmembrane region" description="Helical" evidence="4">
    <location>
        <begin position="12"/>
        <end position="33"/>
    </location>
</feature>
<sequence>MSMEVYKRAKPYLAMILLQFGYASLGIIAKFGLNQGMSLYSFAVYRNVVAALVFAPFALLFERPVIDQNLFYTGMKYTTATFATAMCNIVPAMFFLMACILRNAGSYIWAPADDELNFLYLIMHFSVLQLQRSMIWKDGFLHPALTKNLFPVQTALTIGPGD</sequence>
<dbReference type="AlphaFoldDB" id="A0A4S4D341"/>
<gene>
    <name evidence="5" type="ORF">TEA_002034</name>
</gene>
<evidence type="ECO:0000256" key="1">
    <source>
        <dbReference type="ARBA" id="ARBA00022692"/>
    </source>
</evidence>
<evidence type="ECO:0000313" key="6">
    <source>
        <dbReference type="Proteomes" id="UP000306102"/>
    </source>
</evidence>
<keyword evidence="6" id="KW-1185">Reference proteome</keyword>
<dbReference type="EMBL" id="SDRB02012777">
    <property type="protein sequence ID" value="THF96710.1"/>
    <property type="molecule type" value="Genomic_DNA"/>
</dbReference>
<feature type="transmembrane region" description="Helical" evidence="4">
    <location>
        <begin position="39"/>
        <end position="61"/>
    </location>
</feature>
<organism evidence="5 6">
    <name type="scientific">Camellia sinensis var. sinensis</name>
    <name type="common">China tea</name>
    <dbReference type="NCBI Taxonomy" id="542762"/>
    <lineage>
        <taxon>Eukaryota</taxon>
        <taxon>Viridiplantae</taxon>
        <taxon>Streptophyta</taxon>
        <taxon>Embryophyta</taxon>
        <taxon>Tracheophyta</taxon>
        <taxon>Spermatophyta</taxon>
        <taxon>Magnoliopsida</taxon>
        <taxon>eudicotyledons</taxon>
        <taxon>Gunneridae</taxon>
        <taxon>Pentapetalae</taxon>
        <taxon>asterids</taxon>
        <taxon>Ericales</taxon>
        <taxon>Theaceae</taxon>
        <taxon>Camellia</taxon>
    </lineage>
</organism>
<accession>A0A4S4D341</accession>
<evidence type="ECO:0000256" key="2">
    <source>
        <dbReference type="ARBA" id="ARBA00022989"/>
    </source>
</evidence>
<proteinExistence type="predicted"/>
<evidence type="ECO:0000256" key="4">
    <source>
        <dbReference type="SAM" id="Phobius"/>
    </source>
</evidence>